<evidence type="ECO:0000256" key="9">
    <source>
        <dbReference type="ARBA" id="ARBA00023136"/>
    </source>
</evidence>
<comment type="similarity">
    <text evidence="2 10">Belongs to the SWEET sugar transporter family.</text>
</comment>
<feature type="transmembrane region" description="Helical" evidence="10">
    <location>
        <begin position="47"/>
        <end position="65"/>
    </location>
</feature>
<dbReference type="InterPro" id="IPR004316">
    <property type="entry name" value="SWEET_rpt"/>
</dbReference>
<evidence type="ECO:0000256" key="3">
    <source>
        <dbReference type="ARBA" id="ARBA00022448"/>
    </source>
</evidence>
<reference evidence="11 12" key="2">
    <citation type="journal article" date="2017" name="Genome Biol.">
        <title>New reference genome sequences of hot pepper reveal the massive evolution of plant disease-resistance genes by retroduplication.</title>
        <authorList>
            <person name="Kim S."/>
            <person name="Park J."/>
            <person name="Yeom S.I."/>
            <person name="Kim Y.M."/>
            <person name="Seo E."/>
            <person name="Kim K.T."/>
            <person name="Kim M.S."/>
            <person name="Lee J.M."/>
            <person name="Cheong K."/>
            <person name="Shin H.S."/>
            <person name="Kim S.B."/>
            <person name="Han K."/>
            <person name="Lee J."/>
            <person name="Park M."/>
            <person name="Lee H.A."/>
            <person name="Lee H.Y."/>
            <person name="Lee Y."/>
            <person name="Oh S."/>
            <person name="Lee J.H."/>
            <person name="Choi E."/>
            <person name="Choi E."/>
            <person name="Lee S.E."/>
            <person name="Jeon J."/>
            <person name="Kim H."/>
            <person name="Choi G."/>
            <person name="Song H."/>
            <person name="Lee J."/>
            <person name="Lee S.C."/>
            <person name="Kwon J.K."/>
            <person name="Lee H.Y."/>
            <person name="Koo N."/>
            <person name="Hong Y."/>
            <person name="Kim R.W."/>
            <person name="Kang W.H."/>
            <person name="Huh J.H."/>
            <person name="Kang B.C."/>
            <person name="Yang T.J."/>
            <person name="Lee Y.H."/>
            <person name="Bennetzen J.L."/>
            <person name="Choi D."/>
        </authorList>
    </citation>
    <scope>NUCLEOTIDE SEQUENCE [LARGE SCALE GENOMIC DNA]</scope>
    <source>
        <strain evidence="12">cv. CM334</strain>
    </source>
</reference>
<dbReference type="GO" id="GO:0051119">
    <property type="term" value="F:sugar transmembrane transporter activity"/>
    <property type="evidence" value="ECO:0000318"/>
    <property type="project" value="GO_Central"/>
</dbReference>
<dbReference type="GO" id="GO:0008643">
    <property type="term" value="P:carbohydrate transport"/>
    <property type="evidence" value="ECO:0000318"/>
    <property type="project" value="GO_Central"/>
</dbReference>
<keyword evidence="8 10" id="KW-1133">Transmembrane helix</keyword>
<keyword evidence="5 10" id="KW-0762">Sugar transport</keyword>
<dbReference type="GO" id="GO:0012506">
    <property type="term" value="C:vesicle membrane"/>
    <property type="evidence" value="ECO:0007669"/>
    <property type="project" value="EnsemblPlants"/>
</dbReference>
<dbReference type="GO" id="GO:0005886">
    <property type="term" value="C:plasma membrane"/>
    <property type="evidence" value="ECO:0007669"/>
    <property type="project" value="UniProtKB-SubCell"/>
</dbReference>
<keyword evidence="6 10" id="KW-0812">Transmembrane</keyword>
<sequence length="271" mass="30471">MAQLSAHDLSFIFGLLGNIVSFIVFLAPGPTFYKIYKRKSSEGFQAIPYLVALFSAGLLLYYAYLKKNAHLIVSINGIGCVIELVYISLFLFYAPRKSQILTGWLMLLVVGALGMVMIFSCLFAKGTERVIIVGWICAVINVAVFAAPLSIMRQVIRTKSVEFMPFTLSLFLTLCATMWFFYGFFKKDFYIALPNVLGFLFGVVQMLLYFVYKDSNKKDIKELLEHEEAAKSTGVEISIKIEGNTDKALHSVEKAFPYCGNQEMTKAKILK</sequence>
<dbReference type="Gene3D" id="1.20.1280.290">
    <property type="match status" value="2"/>
</dbReference>
<evidence type="ECO:0000256" key="1">
    <source>
        <dbReference type="ARBA" id="ARBA00004651"/>
    </source>
</evidence>
<evidence type="ECO:0000256" key="10">
    <source>
        <dbReference type="RuleBase" id="RU910715"/>
    </source>
</evidence>
<dbReference type="GO" id="GO:0032588">
    <property type="term" value="C:trans-Golgi network membrane"/>
    <property type="evidence" value="ECO:0007669"/>
    <property type="project" value="EnsemblPlants"/>
</dbReference>
<reference evidence="11 12" key="1">
    <citation type="journal article" date="2014" name="Nat. Genet.">
        <title>Genome sequence of the hot pepper provides insights into the evolution of pungency in Capsicum species.</title>
        <authorList>
            <person name="Kim S."/>
            <person name="Park M."/>
            <person name="Yeom S.I."/>
            <person name="Kim Y.M."/>
            <person name="Lee J.M."/>
            <person name="Lee H.A."/>
            <person name="Seo E."/>
            <person name="Choi J."/>
            <person name="Cheong K."/>
            <person name="Kim K.T."/>
            <person name="Jung K."/>
            <person name="Lee G.W."/>
            <person name="Oh S.K."/>
            <person name="Bae C."/>
            <person name="Kim S.B."/>
            <person name="Lee H.Y."/>
            <person name="Kim S.Y."/>
            <person name="Kim M.S."/>
            <person name="Kang B.C."/>
            <person name="Jo Y.D."/>
            <person name="Yang H.B."/>
            <person name="Jeong H.J."/>
            <person name="Kang W.H."/>
            <person name="Kwon J.K."/>
            <person name="Shin C."/>
            <person name="Lim J.Y."/>
            <person name="Park J.H."/>
            <person name="Huh J.H."/>
            <person name="Kim J.S."/>
            <person name="Kim B.D."/>
            <person name="Cohen O."/>
            <person name="Paran I."/>
            <person name="Suh M.C."/>
            <person name="Lee S.B."/>
            <person name="Kim Y.K."/>
            <person name="Shin Y."/>
            <person name="Noh S.J."/>
            <person name="Park J."/>
            <person name="Seo Y.S."/>
            <person name="Kwon S.Y."/>
            <person name="Kim H.A."/>
            <person name="Park J.M."/>
            <person name="Kim H.J."/>
            <person name="Choi S.B."/>
            <person name="Bosland P.W."/>
            <person name="Reeves G."/>
            <person name="Jo S.H."/>
            <person name="Lee B.W."/>
            <person name="Cho H.T."/>
            <person name="Choi H.S."/>
            <person name="Lee M.S."/>
            <person name="Yu Y."/>
            <person name="Do Choi Y."/>
            <person name="Park B.S."/>
            <person name="van Deynze A."/>
            <person name="Ashrafi H."/>
            <person name="Hill T."/>
            <person name="Kim W.T."/>
            <person name="Pai H.S."/>
            <person name="Ahn H.K."/>
            <person name="Yeam I."/>
            <person name="Giovannoni J.J."/>
            <person name="Rose J.K."/>
            <person name="Sorensen I."/>
            <person name="Lee S.J."/>
            <person name="Kim R.W."/>
            <person name="Choi I.Y."/>
            <person name="Choi B.S."/>
            <person name="Lim J.S."/>
            <person name="Lee Y.H."/>
            <person name="Choi D."/>
        </authorList>
    </citation>
    <scope>NUCLEOTIDE SEQUENCE [LARGE SCALE GENOMIC DNA]</scope>
    <source>
        <strain evidence="12">cv. CM334</strain>
    </source>
</reference>
<organism evidence="11 12">
    <name type="scientific">Capsicum annuum</name>
    <name type="common">Capsicum pepper</name>
    <dbReference type="NCBI Taxonomy" id="4072"/>
    <lineage>
        <taxon>Eukaryota</taxon>
        <taxon>Viridiplantae</taxon>
        <taxon>Streptophyta</taxon>
        <taxon>Embryophyta</taxon>
        <taxon>Tracheophyta</taxon>
        <taxon>Spermatophyta</taxon>
        <taxon>Magnoliopsida</taxon>
        <taxon>eudicotyledons</taxon>
        <taxon>Gunneridae</taxon>
        <taxon>Pentapetalae</taxon>
        <taxon>asterids</taxon>
        <taxon>lamiids</taxon>
        <taxon>Solanales</taxon>
        <taxon>Solanaceae</taxon>
        <taxon>Solanoideae</taxon>
        <taxon>Capsiceae</taxon>
        <taxon>Capsicum</taxon>
    </lineage>
</organism>
<keyword evidence="9 10" id="KW-0472">Membrane</keyword>
<evidence type="ECO:0000256" key="6">
    <source>
        <dbReference type="ARBA" id="ARBA00022692"/>
    </source>
</evidence>
<feature type="transmembrane region" description="Helical" evidence="10">
    <location>
        <begin position="191"/>
        <end position="212"/>
    </location>
</feature>
<dbReference type="EMBL" id="AYRZ02000002">
    <property type="protein sequence ID" value="PHT89544.1"/>
    <property type="molecule type" value="Genomic_DNA"/>
</dbReference>
<comment type="function">
    <text evidence="10">Mediates both low-affinity uptake and efflux of sugar across the membrane.</text>
</comment>
<evidence type="ECO:0000313" key="11">
    <source>
        <dbReference type="EMBL" id="PHT89544.1"/>
    </source>
</evidence>
<comment type="caution">
    <text evidence="11">The sequence shown here is derived from an EMBL/GenBank/DDBJ whole genome shotgun (WGS) entry which is preliminary data.</text>
</comment>
<comment type="subcellular location">
    <subcellularLocation>
        <location evidence="1 10">Cell membrane</location>
        <topology evidence="1 10">Multi-pass membrane protein</topology>
    </subcellularLocation>
</comment>
<dbReference type="InterPro" id="IPR047664">
    <property type="entry name" value="SWEET"/>
</dbReference>
<evidence type="ECO:0000313" key="12">
    <source>
        <dbReference type="Proteomes" id="UP000222542"/>
    </source>
</evidence>
<dbReference type="Pfam" id="PF03083">
    <property type="entry name" value="MtN3_slv"/>
    <property type="match status" value="2"/>
</dbReference>
<evidence type="ECO:0000256" key="2">
    <source>
        <dbReference type="ARBA" id="ARBA00007809"/>
    </source>
</evidence>
<dbReference type="AlphaFoldDB" id="A0A2G3A5P1"/>
<feature type="transmembrane region" description="Helical" evidence="10">
    <location>
        <begin position="71"/>
        <end position="92"/>
    </location>
</feature>
<dbReference type="FunFam" id="1.20.1280.290:FF:000001">
    <property type="entry name" value="Bidirectional sugar transporter SWEET"/>
    <property type="match status" value="1"/>
</dbReference>
<dbReference type="STRING" id="4072.A0A2G3A5P1"/>
<evidence type="ECO:0000256" key="4">
    <source>
        <dbReference type="ARBA" id="ARBA00022475"/>
    </source>
</evidence>
<feature type="transmembrane region" description="Helical" evidence="10">
    <location>
        <begin position="104"/>
        <end position="125"/>
    </location>
</feature>
<dbReference type="OMA" id="FIMLPNV"/>
<dbReference type="PANTHER" id="PTHR10791:SF134">
    <property type="entry name" value="BIDIRECTIONAL SUGAR TRANSPORTER SWEET9"/>
    <property type="match status" value="1"/>
</dbReference>
<keyword evidence="7" id="KW-0677">Repeat</keyword>
<evidence type="ECO:0000256" key="8">
    <source>
        <dbReference type="ARBA" id="ARBA00022989"/>
    </source>
</evidence>
<dbReference type="PANTHER" id="PTHR10791">
    <property type="entry name" value="RAG1-ACTIVATING PROTEIN 1"/>
    <property type="match status" value="1"/>
</dbReference>
<proteinExistence type="inferred from homology"/>
<protein>
    <recommendedName>
        <fullName evidence="10">Bidirectional sugar transporter SWEET</fullName>
    </recommendedName>
</protein>
<gene>
    <name evidence="11" type="ORF">T459_04657</name>
</gene>
<keyword evidence="3 10" id="KW-0813">Transport</keyword>
<dbReference type="FunFam" id="1.20.1280.290:FF:000003">
    <property type="entry name" value="Bidirectional sugar transporter SWEET"/>
    <property type="match status" value="1"/>
</dbReference>
<dbReference type="Gramene" id="PHT89544">
    <property type="protein sequence ID" value="PHT89544"/>
    <property type="gene ID" value="T459_04657"/>
</dbReference>
<feature type="transmembrane region" description="Helical" evidence="10">
    <location>
        <begin position="163"/>
        <end position="185"/>
    </location>
</feature>
<evidence type="ECO:0000256" key="7">
    <source>
        <dbReference type="ARBA" id="ARBA00022737"/>
    </source>
</evidence>
<dbReference type="GO" id="GO:0016020">
    <property type="term" value="C:membrane"/>
    <property type="evidence" value="ECO:0000318"/>
    <property type="project" value="GO_Central"/>
</dbReference>
<evidence type="ECO:0000256" key="5">
    <source>
        <dbReference type="ARBA" id="ARBA00022597"/>
    </source>
</evidence>
<dbReference type="Proteomes" id="UP000222542">
    <property type="component" value="Unassembled WGS sequence"/>
</dbReference>
<dbReference type="SMR" id="A0A2G3A5P1"/>
<keyword evidence="12" id="KW-1185">Reference proteome</keyword>
<feature type="transmembrane region" description="Helical" evidence="10">
    <location>
        <begin position="12"/>
        <end position="35"/>
    </location>
</feature>
<dbReference type="GO" id="GO:0071836">
    <property type="term" value="P:nectar secretion"/>
    <property type="evidence" value="ECO:0007669"/>
    <property type="project" value="EnsemblPlants"/>
</dbReference>
<accession>A0A2G3A5P1</accession>
<feature type="transmembrane region" description="Helical" evidence="10">
    <location>
        <begin position="131"/>
        <end position="151"/>
    </location>
</feature>
<name>A0A2G3A5P1_CAPAN</name>
<keyword evidence="4" id="KW-1003">Cell membrane</keyword>
<dbReference type="GO" id="GO:0008515">
    <property type="term" value="F:sucrose transmembrane transporter activity"/>
    <property type="evidence" value="ECO:0007669"/>
    <property type="project" value="EnsemblPlants"/>
</dbReference>
<dbReference type="OrthoDB" id="409725at2759"/>